<gene>
    <name evidence="1" type="ORF">BN9_048510</name>
</gene>
<dbReference type="Proteomes" id="UP000053237">
    <property type="component" value="Unassembled WGS sequence"/>
</dbReference>
<dbReference type="Pfam" id="PF15490">
    <property type="entry name" value="Ten1_2"/>
    <property type="match status" value="1"/>
</dbReference>
<keyword evidence="2" id="KW-1185">Reference proteome</keyword>
<comment type="caution">
    <text evidence="1">The sequence shown here is derived from an EMBL/GenBank/DDBJ whole genome shotgun (WGS) entry which is preliminary data.</text>
</comment>
<dbReference type="GO" id="GO:0003697">
    <property type="term" value="F:single-stranded DNA binding"/>
    <property type="evidence" value="ECO:0007669"/>
    <property type="project" value="InterPro"/>
</dbReference>
<organism evidence="1 2">
    <name type="scientific">Albugo candida</name>
    <dbReference type="NCBI Taxonomy" id="65357"/>
    <lineage>
        <taxon>Eukaryota</taxon>
        <taxon>Sar</taxon>
        <taxon>Stramenopiles</taxon>
        <taxon>Oomycota</taxon>
        <taxon>Peronosporomycetes</taxon>
        <taxon>Albuginales</taxon>
        <taxon>Albuginaceae</taxon>
        <taxon>Albugo</taxon>
    </lineage>
</organism>
<sequence length="129" mass="14395">MPIEHGEICEIAEVLIDPALQNRSIRISGRLGSSPLKLLLANHCGNRLTRYDVTQDIATLSSEGHQILVETRLLGPRELKIGAKYHIIGESHKLAQNSKEIKCLLARKSVAQLIIRSFQHVFQIVPITI</sequence>
<dbReference type="InParanoid" id="A0A024GCK8"/>
<name>A0A024GCK8_9STRA</name>
<evidence type="ECO:0000313" key="1">
    <source>
        <dbReference type="EMBL" id="CCI44067.1"/>
    </source>
</evidence>
<dbReference type="InterPro" id="IPR029146">
    <property type="entry name" value="Ten1_animal_plant"/>
</dbReference>
<accession>A0A024GCK8</accession>
<protein>
    <submittedName>
        <fullName evidence="1">Uncharacterized protein</fullName>
    </submittedName>
</protein>
<evidence type="ECO:0000313" key="2">
    <source>
        <dbReference type="Proteomes" id="UP000053237"/>
    </source>
</evidence>
<dbReference type="InterPro" id="IPR012340">
    <property type="entry name" value="NA-bd_OB-fold"/>
</dbReference>
<dbReference type="EMBL" id="CAIX01000060">
    <property type="protein sequence ID" value="CCI44067.1"/>
    <property type="molecule type" value="Genomic_DNA"/>
</dbReference>
<dbReference type="Gene3D" id="2.40.50.140">
    <property type="entry name" value="Nucleic acid-binding proteins"/>
    <property type="match status" value="1"/>
</dbReference>
<dbReference type="GO" id="GO:1990879">
    <property type="term" value="C:CST complex"/>
    <property type="evidence" value="ECO:0007669"/>
    <property type="project" value="InterPro"/>
</dbReference>
<reference evidence="1 2" key="1">
    <citation type="submission" date="2012-05" db="EMBL/GenBank/DDBJ databases">
        <title>Recombination and specialization in a pathogen metapopulation.</title>
        <authorList>
            <person name="Gardiner A."/>
            <person name="Kemen E."/>
            <person name="Schultz-Larsen T."/>
            <person name="MacLean D."/>
            <person name="Van Oosterhout C."/>
            <person name="Jones J.D.G."/>
        </authorList>
    </citation>
    <scope>NUCLEOTIDE SEQUENCE [LARGE SCALE GENOMIC DNA]</scope>
    <source>
        <strain evidence="1 2">Ac Nc2</strain>
    </source>
</reference>
<proteinExistence type="predicted"/>
<dbReference type="AlphaFoldDB" id="A0A024GCK8"/>
<dbReference type="OrthoDB" id="342190at2759"/>